<dbReference type="SFLD" id="SFLDS00029">
    <property type="entry name" value="Radical_SAM"/>
    <property type="match status" value="1"/>
</dbReference>
<dbReference type="SFLD" id="SFLDG01123">
    <property type="entry name" value="methyltransferase_(Class_B)"/>
    <property type="match status" value="1"/>
</dbReference>
<feature type="domain" description="Radical SAM core" evidence="9">
    <location>
        <begin position="195"/>
        <end position="418"/>
    </location>
</feature>
<organism evidence="10 11">
    <name type="scientific">Geobacter hydrogenophilus</name>
    <dbReference type="NCBI Taxonomy" id="40983"/>
    <lineage>
        <taxon>Bacteria</taxon>
        <taxon>Pseudomonadati</taxon>
        <taxon>Thermodesulfobacteriota</taxon>
        <taxon>Desulfuromonadia</taxon>
        <taxon>Geobacterales</taxon>
        <taxon>Geobacteraceae</taxon>
        <taxon>Geobacter</taxon>
    </lineage>
</organism>
<dbReference type="PROSITE" id="PS51918">
    <property type="entry name" value="RADICAL_SAM"/>
    <property type="match status" value="1"/>
</dbReference>
<keyword evidence="4" id="KW-0949">S-adenosyl-L-methionine</keyword>
<name>A0A9W6LBF5_9BACT</name>
<reference evidence="10" key="1">
    <citation type="submission" date="2022-12" db="EMBL/GenBank/DDBJ databases">
        <title>Reference genome sequencing for broad-spectrum identification of bacterial and archaeal isolates by mass spectrometry.</title>
        <authorList>
            <person name="Sekiguchi Y."/>
            <person name="Tourlousse D.M."/>
        </authorList>
    </citation>
    <scope>NUCLEOTIDE SEQUENCE</scope>
    <source>
        <strain evidence="10">H2</strain>
    </source>
</reference>
<evidence type="ECO:0000313" key="10">
    <source>
        <dbReference type="EMBL" id="GLI37962.1"/>
    </source>
</evidence>
<keyword evidence="5" id="KW-0479">Metal-binding</keyword>
<keyword evidence="2" id="KW-0489">Methyltransferase</keyword>
<dbReference type="Gene3D" id="3.40.50.280">
    <property type="entry name" value="Cobalamin-binding domain"/>
    <property type="match status" value="1"/>
</dbReference>
<dbReference type="CDD" id="cd01335">
    <property type="entry name" value="Radical_SAM"/>
    <property type="match status" value="1"/>
</dbReference>
<evidence type="ECO:0000256" key="4">
    <source>
        <dbReference type="ARBA" id="ARBA00022691"/>
    </source>
</evidence>
<keyword evidence="7" id="KW-0411">Iron-sulfur</keyword>
<evidence type="ECO:0000256" key="3">
    <source>
        <dbReference type="ARBA" id="ARBA00022679"/>
    </source>
</evidence>
<feature type="domain" description="B12-binding" evidence="8">
    <location>
        <begin position="1"/>
        <end position="148"/>
    </location>
</feature>
<dbReference type="InterPro" id="IPR058240">
    <property type="entry name" value="rSAM_sf"/>
</dbReference>
<dbReference type="CDD" id="cd02068">
    <property type="entry name" value="radical_SAM_B12_BD"/>
    <property type="match status" value="1"/>
</dbReference>
<keyword evidence="6" id="KW-0408">Iron</keyword>
<accession>A0A9W6LBF5</accession>
<gene>
    <name evidence="10" type="ORF">GHYDROH2_14630</name>
</gene>
<evidence type="ECO:0000256" key="5">
    <source>
        <dbReference type="ARBA" id="ARBA00022723"/>
    </source>
</evidence>
<dbReference type="InterPro" id="IPR006158">
    <property type="entry name" value="Cobalamin-bd"/>
</dbReference>
<dbReference type="InterPro" id="IPR007197">
    <property type="entry name" value="rSAM"/>
</dbReference>
<dbReference type="PANTHER" id="PTHR43409">
    <property type="entry name" value="ANAEROBIC MAGNESIUM-PROTOPORPHYRIN IX MONOMETHYL ESTER CYCLASE-RELATED"/>
    <property type="match status" value="1"/>
</dbReference>
<evidence type="ECO:0000256" key="1">
    <source>
        <dbReference type="ARBA" id="ARBA00001966"/>
    </source>
</evidence>
<dbReference type="InterPro" id="IPR006638">
    <property type="entry name" value="Elp3/MiaA/NifB-like_rSAM"/>
</dbReference>
<evidence type="ECO:0000256" key="2">
    <source>
        <dbReference type="ARBA" id="ARBA00022603"/>
    </source>
</evidence>
<evidence type="ECO:0000259" key="8">
    <source>
        <dbReference type="PROSITE" id="PS51332"/>
    </source>
</evidence>
<dbReference type="PROSITE" id="PS51332">
    <property type="entry name" value="B12_BINDING"/>
    <property type="match status" value="1"/>
</dbReference>
<dbReference type="InterPro" id="IPR034466">
    <property type="entry name" value="Methyltransferase_Class_B"/>
</dbReference>
<dbReference type="Proteomes" id="UP001144352">
    <property type="component" value="Unassembled WGS sequence"/>
</dbReference>
<dbReference type="SMART" id="SM00729">
    <property type="entry name" value="Elp3"/>
    <property type="match status" value="1"/>
</dbReference>
<dbReference type="SFLD" id="SFLDG01082">
    <property type="entry name" value="B12-binding_domain_containing"/>
    <property type="match status" value="1"/>
</dbReference>
<keyword evidence="3" id="KW-0808">Transferase</keyword>
<dbReference type="SUPFAM" id="SSF102114">
    <property type="entry name" value="Radical SAM enzymes"/>
    <property type="match status" value="1"/>
</dbReference>
<comment type="caution">
    <text evidence="10">The sequence shown here is derived from an EMBL/GenBank/DDBJ whole genome shotgun (WGS) entry which is preliminary data.</text>
</comment>
<dbReference type="SUPFAM" id="SSF52242">
    <property type="entry name" value="Cobalamin (vitamin B12)-binding domain"/>
    <property type="match status" value="1"/>
</dbReference>
<dbReference type="RefSeq" id="WP_214186278.1">
    <property type="nucleotide sequence ID" value="NZ_BSDS01000001.1"/>
</dbReference>
<dbReference type="GO" id="GO:0031419">
    <property type="term" value="F:cobalamin binding"/>
    <property type="evidence" value="ECO:0007669"/>
    <property type="project" value="InterPro"/>
</dbReference>
<dbReference type="Pfam" id="PF04055">
    <property type="entry name" value="Radical_SAM"/>
    <property type="match status" value="1"/>
</dbReference>
<dbReference type="GO" id="GO:0051539">
    <property type="term" value="F:4 iron, 4 sulfur cluster binding"/>
    <property type="evidence" value="ECO:0007669"/>
    <property type="project" value="UniProtKB-KW"/>
</dbReference>
<proteinExistence type="predicted"/>
<evidence type="ECO:0000313" key="11">
    <source>
        <dbReference type="Proteomes" id="UP001144352"/>
    </source>
</evidence>
<dbReference type="AlphaFoldDB" id="A0A9W6LBF5"/>
<dbReference type="InterPro" id="IPR023404">
    <property type="entry name" value="rSAM_horseshoe"/>
</dbReference>
<dbReference type="Gene3D" id="3.80.30.20">
    <property type="entry name" value="tm_1862 like domain"/>
    <property type="match status" value="1"/>
</dbReference>
<dbReference type="PANTHER" id="PTHR43409:SF7">
    <property type="entry name" value="BLL1977 PROTEIN"/>
    <property type="match status" value="1"/>
</dbReference>
<dbReference type="InterPro" id="IPR036724">
    <property type="entry name" value="Cobalamin-bd_sf"/>
</dbReference>
<dbReference type="GO" id="GO:0046872">
    <property type="term" value="F:metal ion binding"/>
    <property type="evidence" value="ECO:0007669"/>
    <property type="project" value="UniProtKB-KW"/>
</dbReference>
<dbReference type="InterPro" id="IPR051198">
    <property type="entry name" value="BchE-like"/>
</dbReference>
<dbReference type="Pfam" id="PF02310">
    <property type="entry name" value="B12-binding"/>
    <property type="match status" value="1"/>
</dbReference>
<keyword evidence="11" id="KW-1185">Reference proteome</keyword>
<evidence type="ECO:0000256" key="6">
    <source>
        <dbReference type="ARBA" id="ARBA00023004"/>
    </source>
</evidence>
<evidence type="ECO:0000256" key="7">
    <source>
        <dbReference type="ARBA" id="ARBA00023014"/>
    </source>
</evidence>
<dbReference type="GO" id="GO:0003824">
    <property type="term" value="F:catalytic activity"/>
    <property type="evidence" value="ECO:0007669"/>
    <property type="project" value="InterPro"/>
</dbReference>
<evidence type="ECO:0000259" key="9">
    <source>
        <dbReference type="PROSITE" id="PS51918"/>
    </source>
</evidence>
<comment type="cofactor">
    <cofactor evidence="1">
        <name>[4Fe-4S] cluster</name>
        <dbReference type="ChEBI" id="CHEBI:49883"/>
    </cofactor>
</comment>
<protein>
    <submittedName>
        <fullName evidence="10">B12-binding domain-containing radical SAM protein</fullName>
    </submittedName>
</protein>
<dbReference type="EMBL" id="BSDS01000001">
    <property type="protein sequence ID" value="GLI37962.1"/>
    <property type="molecule type" value="Genomic_DNA"/>
</dbReference>
<sequence length="675" mass="75599">MNISLVFPPFHLQSLYNLPPLGLISLATVLAEAGHRAVIRDLVLALRQGSLGMGKELYGEAARLILRDDPDLVGFSAQCTTFPAVVRIARLLKEQKPDLRIVAGGHNVSFLDVPALERFPWIDAVVRGEGEVTFRELAASFAAGNDPMEVTGVTWRRGPEIVRNPDRELIADLDTLPLPDYTLVPPLAHYRNACGIPRSIAILEVGRGCPHRCVYCSESVMWRRRTRTFSIPRLIREMEELHDRFGAECLVLAYDQFTADRRFVEEFCTRVIEARLNRVPWYCISRLDSLDRPLLDLMREAGCESMCYGIDSGSRRTLAFIGKEIDEGILYQRVRETTEAGMIPTLSFVIGFPEEEREDIDQTLFLALKAGVQGNSTPLVQLPTVLAGTELHRRYSDHLVREVDTYFSLGLEFDHGRRLTDDERLIDSDPFLFSSFYNLPCAGVPLAELDRIARWFPLILNSYPKSFILLSLALSRPPSGLFREILSRLEGEGWREDDPAAESAFLERFPRHAEGLMAGNAPWPHFAEVVTYETLALRAINHRSPDGAGQDTEDPRGKGRPVLQEDVTVSEFRRNLPAIIADLKSGIFRESYPPEPTLLIFYPSGERLEVMEINRFGKDFLLLCNGSATCEEIAATLYGEYGDAMDTGAFSKECTDALAVFTEMGIVRDGAAPAP</sequence>